<feature type="domain" description="Type II/III secretion system secretin-like" evidence="8">
    <location>
        <begin position="221"/>
        <end position="379"/>
    </location>
</feature>
<comment type="subcellular location">
    <subcellularLocation>
        <location evidence="1 7">Cell outer membrane</location>
    </subcellularLocation>
</comment>
<protein>
    <submittedName>
        <fullName evidence="10">Type IV pilus biogenesis and competence protein PilQ</fullName>
    </submittedName>
</protein>
<dbReference type="PROSITE" id="PS00875">
    <property type="entry name" value="T2SP_D"/>
    <property type="match status" value="1"/>
</dbReference>
<evidence type="ECO:0000259" key="9">
    <source>
        <dbReference type="Pfam" id="PF03958"/>
    </source>
</evidence>
<keyword evidence="4" id="KW-0732">Signal</keyword>
<gene>
    <name evidence="10" type="primary">pilQ</name>
    <name evidence="10" type="ORF">VIM7927_03548</name>
</gene>
<keyword evidence="6" id="KW-0998">Cell outer membrane</keyword>
<dbReference type="NCBIfam" id="TIGR02515">
    <property type="entry name" value="IV_pilus_PilQ"/>
    <property type="match status" value="1"/>
</dbReference>
<evidence type="ECO:0000256" key="5">
    <source>
        <dbReference type="ARBA" id="ARBA00023136"/>
    </source>
</evidence>
<organism evidence="10 11">
    <name type="scientific">Vibrio mangrovi</name>
    <dbReference type="NCBI Taxonomy" id="474394"/>
    <lineage>
        <taxon>Bacteria</taxon>
        <taxon>Pseudomonadati</taxon>
        <taxon>Pseudomonadota</taxon>
        <taxon>Gammaproteobacteria</taxon>
        <taxon>Vibrionales</taxon>
        <taxon>Vibrionaceae</taxon>
        <taxon>Vibrio</taxon>
    </lineage>
</organism>
<keyword evidence="3 7" id="KW-0813">Transport</keyword>
<evidence type="ECO:0000256" key="1">
    <source>
        <dbReference type="ARBA" id="ARBA00004442"/>
    </source>
</evidence>
<evidence type="ECO:0000256" key="7">
    <source>
        <dbReference type="RuleBase" id="RU004004"/>
    </source>
</evidence>
<sequence>MSRNKYRRILSDFRFWGLLFLWGLNCVVCVAQPVSDPFDVPQPEQTEALSAHEHKESESSLATVLIPVQYAKTSELLPLLEGGKQPGLLSELGTVRVDPRTNSLIIRDIPSRLASVRDMIQALDIPVRQVRIEARIVIVSEGALDELGVRWGAEMRQGSFAVGGNIEQMHAGGHDTGVTESAEVTDFLNVNLPSTSGNASSIAFQLAKLGAGTLLDLELSALQSESRAEIISSPSLLTTNHQAAFIEQGTEIPYQESSSDDETTIAFKKAVLSLEVTPNITPDHHMLLDLKVTQDRPGEVVKTGSGEAVAITTQRIGTQVLVNDGETVVLGGIYQKIQMHRIDKVPVLGDLPLLGNLFRRNYQKTDKNELLIFVTPRVVIQ</sequence>
<comment type="similarity">
    <text evidence="2">Belongs to the bacterial secretin family. PilQ subfamily.</text>
</comment>
<name>A0A1Y6IZH0_9VIBR</name>
<dbReference type="InterPro" id="IPR051808">
    <property type="entry name" value="Type_IV_pilus_biogenesis"/>
</dbReference>
<dbReference type="InterPro" id="IPR038591">
    <property type="entry name" value="NolW-like_sf"/>
</dbReference>
<dbReference type="InterPro" id="IPR013355">
    <property type="entry name" value="Pilus_4_PilQ"/>
</dbReference>
<reference evidence="10 11" key="1">
    <citation type="submission" date="2017-05" db="EMBL/GenBank/DDBJ databases">
        <authorList>
            <person name="Song R."/>
            <person name="Chenine A.L."/>
            <person name="Ruprecht R.M."/>
        </authorList>
    </citation>
    <scope>NUCLEOTIDE SEQUENCE [LARGE SCALE GENOMIC DNA]</scope>
    <source>
        <strain evidence="10 11">CECT 7927</strain>
    </source>
</reference>
<dbReference type="Proteomes" id="UP000196125">
    <property type="component" value="Unassembled WGS sequence"/>
</dbReference>
<evidence type="ECO:0000259" key="8">
    <source>
        <dbReference type="Pfam" id="PF00263"/>
    </source>
</evidence>
<dbReference type="InterPro" id="IPR001775">
    <property type="entry name" value="GspD/PilQ"/>
</dbReference>
<dbReference type="PANTHER" id="PTHR30604">
    <property type="entry name" value="PROTEIN TRANSPORT PROTEIN HOFQ"/>
    <property type="match status" value="1"/>
</dbReference>
<dbReference type="RefSeq" id="WP_404819942.1">
    <property type="nucleotide sequence ID" value="NZ_FXXI01000009.1"/>
</dbReference>
<feature type="domain" description="NolW-like" evidence="9">
    <location>
        <begin position="64"/>
        <end position="129"/>
    </location>
</feature>
<dbReference type="GO" id="GO:0009306">
    <property type="term" value="P:protein secretion"/>
    <property type="evidence" value="ECO:0007669"/>
    <property type="project" value="InterPro"/>
</dbReference>
<dbReference type="EMBL" id="FXXI01000009">
    <property type="protein sequence ID" value="SMS02230.1"/>
    <property type="molecule type" value="Genomic_DNA"/>
</dbReference>
<keyword evidence="5" id="KW-0472">Membrane</keyword>
<dbReference type="InterPro" id="IPR004845">
    <property type="entry name" value="T2SS_GspD_CS"/>
</dbReference>
<dbReference type="Pfam" id="PF00263">
    <property type="entry name" value="Secretin"/>
    <property type="match status" value="1"/>
</dbReference>
<accession>A0A1Y6IZH0</accession>
<dbReference type="Gene3D" id="3.30.1370.120">
    <property type="match status" value="1"/>
</dbReference>
<dbReference type="PRINTS" id="PR00811">
    <property type="entry name" value="BCTERIALGSPD"/>
</dbReference>
<evidence type="ECO:0000256" key="2">
    <source>
        <dbReference type="ARBA" id="ARBA00006304"/>
    </source>
</evidence>
<evidence type="ECO:0000256" key="4">
    <source>
        <dbReference type="ARBA" id="ARBA00022729"/>
    </source>
</evidence>
<dbReference type="PANTHER" id="PTHR30604:SF1">
    <property type="entry name" value="DNA UTILIZATION PROTEIN HOFQ"/>
    <property type="match status" value="1"/>
</dbReference>
<evidence type="ECO:0000256" key="3">
    <source>
        <dbReference type="ARBA" id="ARBA00022448"/>
    </source>
</evidence>
<evidence type="ECO:0000256" key="6">
    <source>
        <dbReference type="ARBA" id="ARBA00023237"/>
    </source>
</evidence>
<evidence type="ECO:0000313" key="11">
    <source>
        <dbReference type="Proteomes" id="UP000196125"/>
    </source>
</evidence>
<evidence type="ECO:0000313" key="10">
    <source>
        <dbReference type="EMBL" id="SMS02230.1"/>
    </source>
</evidence>
<dbReference type="InterPro" id="IPR004846">
    <property type="entry name" value="T2SS/T3SS_dom"/>
</dbReference>
<dbReference type="InterPro" id="IPR005644">
    <property type="entry name" value="NolW-like"/>
</dbReference>
<dbReference type="Pfam" id="PF03958">
    <property type="entry name" value="Secretin_N"/>
    <property type="match status" value="1"/>
</dbReference>
<dbReference type="GO" id="GO:0009279">
    <property type="term" value="C:cell outer membrane"/>
    <property type="evidence" value="ECO:0007669"/>
    <property type="project" value="UniProtKB-SubCell"/>
</dbReference>
<proteinExistence type="inferred from homology"/>
<dbReference type="AlphaFoldDB" id="A0A1Y6IZH0"/>